<sequence>IVQCKTCQGFNHVKSNCYKTARCVKCAGYHHTKDCTKDRSTEPKCANCGQEYTANYRGCMVAVELQ</sequence>
<dbReference type="AlphaFoldDB" id="E2ANJ1"/>
<feature type="non-terminal residue" evidence="1">
    <location>
        <position position="66"/>
    </location>
</feature>
<protein>
    <submittedName>
        <fullName evidence="1">Nucleic-acid-binding protein from transposon X-element</fullName>
    </submittedName>
</protein>
<proteinExistence type="predicted"/>
<dbReference type="OMA" id="GQEYTAN"/>
<dbReference type="EMBL" id="GL441244">
    <property type="protein sequence ID" value="EFN64985.1"/>
    <property type="molecule type" value="Genomic_DNA"/>
</dbReference>
<accession>E2ANJ1</accession>
<evidence type="ECO:0000313" key="2">
    <source>
        <dbReference type="Proteomes" id="UP000000311"/>
    </source>
</evidence>
<reference evidence="1 2" key="1">
    <citation type="journal article" date="2010" name="Science">
        <title>Genomic comparison of the ants Camponotus floridanus and Harpegnathos saltator.</title>
        <authorList>
            <person name="Bonasio R."/>
            <person name="Zhang G."/>
            <person name="Ye C."/>
            <person name="Mutti N.S."/>
            <person name="Fang X."/>
            <person name="Qin N."/>
            <person name="Donahue G."/>
            <person name="Yang P."/>
            <person name="Li Q."/>
            <person name="Li C."/>
            <person name="Zhang P."/>
            <person name="Huang Z."/>
            <person name="Berger S.L."/>
            <person name="Reinberg D."/>
            <person name="Wang J."/>
            <person name="Liebig J."/>
        </authorList>
    </citation>
    <scope>NUCLEOTIDE SEQUENCE [LARGE SCALE GENOMIC DNA]</scope>
    <source>
        <strain evidence="2">C129</strain>
    </source>
</reference>
<evidence type="ECO:0000313" key="1">
    <source>
        <dbReference type="EMBL" id="EFN64985.1"/>
    </source>
</evidence>
<dbReference type="Proteomes" id="UP000000311">
    <property type="component" value="Unassembled WGS sequence"/>
</dbReference>
<feature type="non-terminal residue" evidence="1">
    <location>
        <position position="1"/>
    </location>
</feature>
<dbReference type="InParanoid" id="E2ANJ1"/>
<name>E2ANJ1_CAMFO</name>
<gene>
    <name evidence="1" type="ORF">EAG_08522</name>
</gene>
<organism evidence="2">
    <name type="scientific">Camponotus floridanus</name>
    <name type="common">Florida carpenter ant</name>
    <dbReference type="NCBI Taxonomy" id="104421"/>
    <lineage>
        <taxon>Eukaryota</taxon>
        <taxon>Metazoa</taxon>
        <taxon>Ecdysozoa</taxon>
        <taxon>Arthropoda</taxon>
        <taxon>Hexapoda</taxon>
        <taxon>Insecta</taxon>
        <taxon>Pterygota</taxon>
        <taxon>Neoptera</taxon>
        <taxon>Endopterygota</taxon>
        <taxon>Hymenoptera</taxon>
        <taxon>Apocrita</taxon>
        <taxon>Aculeata</taxon>
        <taxon>Formicoidea</taxon>
        <taxon>Formicidae</taxon>
        <taxon>Formicinae</taxon>
        <taxon>Camponotus</taxon>
    </lineage>
</organism>
<keyword evidence="2" id="KW-1185">Reference proteome</keyword>